<reference evidence="1" key="1">
    <citation type="submission" date="2022-01" db="EMBL/GenBank/DDBJ databases">
        <authorList>
            <person name="Criscuolo A."/>
        </authorList>
    </citation>
    <scope>NUCLEOTIDE SEQUENCE</scope>
    <source>
        <strain evidence="1">CIP111891</strain>
    </source>
</reference>
<dbReference type="Proteomes" id="UP000838821">
    <property type="component" value="Unassembled WGS sequence"/>
</dbReference>
<organism evidence="1 2">
    <name type="scientific">Paenibacillus allorhizoplanae</name>
    <dbReference type="NCBI Taxonomy" id="2905648"/>
    <lineage>
        <taxon>Bacteria</taxon>
        <taxon>Bacillati</taxon>
        <taxon>Bacillota</taxon>
        <taxon>Bacilli</taxon>
        <taxon>Bacillales</taxon>
        <taxon>Paenibacillaceae</taxon>
        <taxon>Paenibacillus</taxon>
    </lineage>
</organism>
<evidence type="ECO:0000313" key="1">
    <source>
        <dbReference type="EMBL" id="CAH1214166.1"/>
    </source>
</evidence>
<protein>
    <submittedName>
        <fullName evidence="1">Uncharacterized protein</fullName>
    </submittedName>
</protein>
<dbReference type="EMBL" id="CAKMMW010000013">
    <property type="protein sequence ID" value="CAH1214166.1"/>
    <property type="molecule type" value="Genomic_DNA"/>
</dbReference>
<sequence length="68" mass="7913">MDYVVEVSSTQNYQVFVNRMPIMLADLNNDEVCDMVDVLLTMQQRTDLSRGQIEQLLQQIDPYFIGLN</sequence>
<name>A0ABM9CIY1_9BACL</name>
<comment type="caution">
    <text evidence="1">The sequence shown here is derived from an EMBL/GenBank/DDBJ whole genome shotgun (WGS) entry which is preliminary data.</text>
</comment>
<accession>A0ABM9CIY1</accession>
<gene>
    <name evidence="1" type="ORF">PAECIP111891_04047</name>
</gene>
<proteinExistence type="predicted"/>
<keyword evidence="2" id="KW-1185">Reference proteome</keyword>
<evidence type="ECO:0000313" key="2">
    <source>
        <dbReference type="Proteomes" id="UP000838821"/>
    </source>
</evidence>